<evidence type="ECO:0000313" key="2">
    <source>
        <dbReference type="Proteomes" id="UP000516438"/>
    </source>
</evidence>
<dbReference type="Proteomes" id="UP000516438">
    <property type="component" value="Chromosome"/>
</dbReference>
<organism evidence="1 2">
    <name type="scientific">Chryseobacterium manosquense</name>
    <dbReference type="NCBI Taxonomy" id="2754694"/>
    <lineage>
        <taxon>Bacteria</taxon>
        <taxon>Pseudomonadati</taxon>
        <taxon>Bacteroidota</taxon>
        <taxon>Flavobacteriia</taxon>
        <taxon>Flavobacteriales</taxon>
        <taxon>Weeksellaceae</taxon>
        <taxon>Chryseobacterium group</taxon>
        <taxon>Chryseobacterium</taxon>
    </lineage>
</organism>
<accession>A0A7H1DT37</accession>
<keyword evidence="2" id="KW-1185">Reference proteome</keyword>
<dbReference type="EMBL" id="CP060203">
    <property type="protein sequence ID" value="QNS40145.1"/>
    <property type="molecule type" value="Genomic_DNA"/>
</dbReference>
<protein>
    <submittedName>
        <fullName evidence="1">Uncharacterized protein</fullName>
    </submittedName>
</protein>
<reference evidence="1 2" key="1">
    <citation type="submission" date="2020-07" db="EMBL/GenBank/DDBJ databases">
        <title>Complete genome and description of Chryseobacterium manosquense strain Marseille-Q2069 sp. nov.</title>
        <authorList>
            <person name="Boxberger M."/>
        </authorList>
    </citation>
    <scope>NUCLEOTIDE SEQUENCE [LARGE SCALE GENOMIC DNA]</scope>
    <source>
        <strain evidence="1 2">Marseille-Q2069</strain>
    </source>
</reference>
<dbReference type="AlphaFoldDB" id="A0A7H1DT37"/>
<dbReference type="RefSeq" id="WP_188320270.1">
    <property type="nucleotide sequence ID" value="NZ_CP060203.1"/>
</dbReference>
<proteinExistence type="predicted"/>
<evidence type="ECO:0000313" key="1">
    <source>
        <dbReference type="EMBL" id="QNS40145.1"/>
    </source>
</evidence>
<dbReference type="KEGG" id="cmaq:H0S70_06950"/>
<sequence>MNTTLTTPVLLSAEIAEQITVYADSLRMNLRDEMINEMGDFSFLVDINLNLDLIEDGDGYNEPRYYSFDVLECEVILNECYNEDGEEVRLKASEIAKIEKNLAKNLSFEIYKK</sequence>
<gene>
    <name evidence="1" type="ORF">H0S70_06950</name>
</gene>
<name>A0A7H1DT37_9FLAO</name>